<dbReference type="GO" id="GO:0010134">
    <property type="term" value="P:sulfate assimilation via adenylyl sulfate reduction"/>
    <property type="evidence" value="ECO:0007669"/>
    <property type="project" value="TreeGrafter"/>
</dbReference>
<comment type="caution">
    <text evidence="9">The sequence shown here is derived from an EMBL/GenBank/DDBJ whole genome shotgun (WGS) entry which is preliminary data.</text>
</comment>
<dbReference type="InterPro" id="IPR050512">
    <property type="entry name" value="Sulf_AdTrans/APS_kinase"/>
</dbReference>
<dbReference type="InterPro" id="IPR002891">
    <property type="entry name" value="APS"/>
</dbReference>
<dbReference type="NCBIfam" id="NF003013">
    <property type="entry name" value="PRK03846.1"/>
    <property type="match status" value="1"/>
</dbReference>
<evidence type="ECO:0000256" key="6">
    <source>
        <dbReference type="HAMAP-Rule" id="MF_00065"/>
    </source>
</evidence>
<dbReference type="PANTHER" id="PTHR42700:SF1">
    <property type="entry name" value="SULFATE ADENYLYLTRANSFERASE"/>
    <property type="match status" value="1"/>
</dbReference>
<dbReference type="RefSeq" id="WP_074952005.1">
    <property type="nucleotide sequence ID" value="NZ_BJXR01000039.1"/>
</dbReference>
<sequence>MNRRGFILWLTGMSGAGKSTLSRALRERLAPERAVEVLDGDEVRTWLTRGLGFSREDREENARRIGHVARLLARHGVGVIVAAISPYQGSRAEVRALAAEAQVDFVEVYIEAPLDALISRDVKGLYKKALAGELPHFTGVSDPYEAPESPDVTVRSATEPVEAGVERVLDALRARGHLSPRAA</sequence>
<proteinExistence type="inferred from homology"/>
<name>A0A511TBT5_MYXFU</name>
<dbReference type="Proteomes" id="UP000321514">
    <property type="component" value="Unassembled WGS sequence"/>
</dbReference>
<dbReference type="GO" id="GO:0004781">
    <property type="term" value="F:sulfate adenylyltransferase (ATP) activity"/>
    <property type="evidence" value="ECO:0007669"/>
    <property type="project" value="TreeGrafter"/>
</dbReference>
<dbReference type="SUPFAM" id="SSF52540">
    <property type="entry name" value="P-loop containing nucleoside triphosphate hydrolases"/>
    <property type="match status" value="1"/>
</dbReference>
<dbReference type="UniPathway" id="UPA00140">
    <property type="reaction ID" value="UER00205"/>
</dbReference>
<dbReference type="PANTHER" id="PTHR42700">
    <property type="entry name" value="SULFATE ADENYLYLTRANSFERASE"/>
    <property type="match status" value="1"/>
</dbReference>
<evidence type="ECO:0000256" key="5">
    <source>
        <dbReference type="ARBA" id="ARBA00022840"/>
    </source>
</evidence>
<comment type="pathway">
    <text evidence="6 7">Sulfur metabolism; hydrogen sulfide biosynthesis; sulfite from sulfate: step 2/3.</text>
</comment>
<dbReference type="CDD" id="cd02027">
    <property type="entry name" value="APSK"/>
    <property type="match status" value="1"/>
</dbReference>
<evidence type="ECO:0000256" key="4">
    <source>
        <dbReference type="ARBA" id="ARBA00022741"/>
    </source>
</evidence>
<dbReference type="GO" id="GO:0070814">
    <property type="term" value="P:hydrogen sulfide biosynthetic process"/>
    <property type="evidence" value="ECO:0007669"/>
    <property type="project" value="UniProtKB-UniRule"/>
</dbReference>
<dbReference type="NCBIfam" id="TIGR00455">
    <property type="entry name" value="apsK"/>
    <property type="match status" value="1"/>
</dbReference>
<dbReference type="Pfam" id="PF01583">
    <property type="entry name" value="APS_kinase"/>
    <property type="match status" value="1"/>
</dbReference>
<keyword evidence="6" id="KW-0597">Phosphoprotein</keyword>
<dbReference type="Proteomes" id="UP000183760">
    <property type="component" value="Unassembled WGS sequence"/>
</dbReference>
<dbReference type="AlphaFoldDB" id="A0A511TBT5"/>
<gene>
    <name evidence="6 9" type="primary">cysC</name>
    <name evidence="9" type="ORF">MFU01_56450</name>
    <name evidence="10" type="ORF">SAMN05443572_103221</name>
</gene>
<protein>
    <recommendedName>
        <fullName evidence="2 6">Adenylyl-sulfate kinase</fullName>
        <ecNumber evidence="2 6">2.7.1.25</ecNumber>
    </recommendedName>
    <alternativeName>
        <fullName evidence="6">APS kinase</fullName>
    </alternativeName>
    <alternativeName>
        <fullName evidence="6">ATP adenosine-5'-phosphosulfate 3'-phosphotransferase</fullName>
    </alternativeName>
    <alternativeName>
        <fullName evidence="6">Adenosine-5'-phosphosulfate kinase</fullName>
    </alternativeName>
</protein>
<reference evidence="9 12" key="2">
    <citation type="submission" date="2019-07" db="EMBL/GenBank/DDBJ databases">
        <title>Whole genome shotgun sequence of Myxococcus fulvus NBRC 100333.</title>
        <authorList>
            <person name="Hosoyama A."/>
            <person name="Uohara A."/>
            <person name="Ohji S."/>
            <person name="Ichikawa N."/>
        </authorList>
    </citation>
    <scope>NUCLEOTIDE SEQUENCE [LARGE SCALE GENOMIC DNA]</scope>
    <source>
        <strain evidence="9 12">NBRC 100333</strain>
    </source>
</reference>
<dbReference type="EMBL" id="BJXR01000039">
    <property type="protein sequence ID" value="GEN10608.1"/>
    <property type="molecule type" value="Genomic_DNA"/>
</dbReference>
<keyword evidence="4 6" id="KW-0547">Nucleotide-binding</keyword>
<dbReference type="InterPro" id="IPR027417">
    <property type="entry name" value="P-loop_NTPase"/>
</dbReference>
<dbReference type="EMBL" id="FOIB01000003">
    <property type="protein sequence ID" value="SET78783.1"/>
    <property type="molecule type" value="Genomic_DNA"/>
</dbReference>
<dbReference type="HAMAP" id="MF_00065">
    <property type="entry name" value="Adenylyl_sulf_kinase"/>
    <property type="match status" value="1"/>
</dbReference>
<evidence type="ECO:0000256" key="7">
    <source>
        <dbReference type="RuleBase" id="RU004347"/>
    </source>
</evidence>
<dbReference type="InterPro" id="IPR059117">
    <property type="entry name" value="APS_kinase_dom"/>
</dbReference>
<dbReference type="GO" id="GO:0004020">
    <property type="term" value="F:adenylylsulfate kinase activity"/>
    <property type="evidence" value="ECO:0007669"/>
    <property type="project" value="UniProtKB-UniRule"/>
</dbReference>
<accession>A0A511TBT5</accession>
<evidence type="ECO:0000256" key="3">
    <source>
        <dbReference type="ARBA" id="ARBA00022679"/>
    </source>
</evidence>
<keyword evidence="6 7" id="KW-0418">Kinase</keyword>
<evidence type="ECO:0000259" key="8">
    <source>
        <dbReference type="Pfam" id="PF01583"/>
    </source>
</evidence>
<reference evidence="10 11" key="1">
    <citation type="submission" date="2016-10" db="EMBL/GenBank/DDBJ databases">
        <authorList>
            <person name="Varghese N."/>
            <person name="Submissions S."/>
        </authorList>
    </citation>
    <scope>NUCLEOTIDE SEQUENCE [LARGE SCALE GENOMIC DNA]</scope>
    <source>
        <strain evidence="10 11">DSM 16525</strain>
    </source>
</reference>
<feature type="active site" description="Phosphoserine intermediate" evidence="6">
    <location>
        <position position="85"/>
    </location>
</feature>
<keyword evidence="11" id="KW-1185">Reference proteome</keyword>
<feature type="binding site" evidence="6">
    <location>
        <begin position="12"/>
        <end position="19"/>
    </location>
    <ligand>
        <name>ATP</name>
        <dbReference type="ChEBI" id="CHEBI:30616"/>
    </ligand>
</feature>
<keyword evidence="5 6" id="KW-0067">ATP-binding</keyword>
<dbReference type="GO" id="GO:0005737">
    <property type="term" value="C:cytoplasm"/>
    <property type="evidence" value="ECO:0007669"/>
    <property type="project" value="TreeGrafter"/>
</dbReference>
<dbReference type="OrthoDB" id="9804504at2"/>
<organism evidence="9 12">
    <name type="scientific">Myxococcus fulvus</name>
    <dbReference type="NCBI Taxonomy" id="33"/>
    <lineage>
        <taxon>Bacteria</taxon>
        <taxon>Pseudomonadati</taxon>
        <taxon>Myxococcota</taxon>
        <taxon>Myxococcia</taxon>
        <taxon>Myxococcales</taxon>
        <taxon>Cystobacterineae</taxon>
        <taxon>Myxococcaceae</taxon>
        <taxon>Myxococcus</taxon>
    </lineage>
</organism>
<evidence type="ECO:0000313" key="9">
    <source>
        <dbReference type="EMBL" id="GEN10608.1"/>
    </source>
</evidence>
<evidence type="ECO:0000313" key="10">
    <source>
        <dbReference type="EMBL" id="SET78783.1"/>
    </source>
</evidence>
<dbReference type="EC" id="2.7.1.25" evidence="2 6"/>
<dbReference type="GO" id="GO:0019379">
    <property type="term" value="P:sulfate assimilation, phosphoadenylyl sulfate reduction by phosphoadenylyl-sulfate reductase (thioredoxin)"/>
    <property type="evidence" value="ECO:0007669"/>
    <property type="project" value="TreeGrafter"/>
</dbReference>
<comment type="catalytic activity">
    <reaction evidence="1 6 7">
        <text>adenosine 5'-phosphosulfate + ATP = 3'-phosphoadenylyl sulfate + ADP + H(+)</text>
        <dbReference type="Rhea" id="RHEA:24152"/>
        <dbReference type="ChEBI" id="CHEBI:15378"/>
        <dbReference type="ChEBI" id="CHEBI:30616"/>
        <dbReference type="ChEBI" id="CHEBI:58243"/>
        <dbReference type="ChEBI" id="CHEBI:58339"/>
        <dbReference type="ChEBI" id="CHEBI:456216"/>
        <dbReference type="EC" id="2.7.1.25"/>
    </reaction>
</comment>
<evidence type="ECO:0000313" key="11">
    <source>
        <dbReference type="Proteomes" id="UP000183760"/>
    </source>
</evidence>
<evidence type="ECO:0000256" key="1">
    <source>
        <dbReference type="ARBA" id="ARBA00001823"/>
    </source>
</evidence>
<dbReference type="GO" id="GO:0005524">
    <property type="term" value="F:ATP binding"/>
    <property type="evidence" value="ECO:0007669"/>
    <property type="project" value="UniProtKB-UniRule"/>
</dbReference>
<comment type="similarity">
    <text evidence="6 7">Belongs to the APS kinase family.</text>
</comment>
<evidence type="ECO:0000313" key="12">
    <source>
        <dbReference type="Proteomes" id="UP000321514"/>
    </source>
</evidence>
<keyword evidence="3 6" id="KW-0808">Transferase</keyword>
<comment type="function">
    <text evidence="6 7">Catalyzes the synthesis of activated sulfate.</text>
</comment>
<dbReference type="Gene3D" id="3.40.50.300">
    <property type="entry name" value="P-loop containing nucleotide triphosphate hydrolases"/>
    <property type="match status" value="1"/>
</dbReference>
<evidence type="ECO:0000256" key="2">
    <source>
        <dbReference type="ARBA" id="ARBA00012121"/>
    </source>
</evidence>
<feature type="domain" description="APS kinase" evidence="8">
    <location>
        <begin position="4"/>
        <end position="154"/>
    </location>
</feature>